<evidence type="ECO:0000256" key="4">
    <source>
        <dbReference type="ARBA" id="ARBA00022842"/>
    </source>
</evidence>
<dbReference type="NCBIfam" id="TIGR01509">
    <property type="entry name" value="HAD-SF-IA-v3"/>
    <property type="match status" value="1"/>
</dbReference>
<comment type="caution">
    <text evidence="9">The sequence shown here is derived from an EMBL/GenBank/DDBJ whole genome shotgun (WGS) entry which is preliminary data.</text>
</comment>
<evidence type="ECO:0000256" key="3">
    <source>
        <dbReference type="ARBA" id="ARBA00022801"/>
    </source>
</evidence>
<dbReference type="PANTHER" id="PTHR18901">
    <property type="entry name" value="2-DEOXYGLUCOSE-6-PHOSPHATE PHOSPHATASE 2"/>
    <property type="match status" value="1"/>
</dbReference>
<dbReference type="InterPro" id="IPR006439">
    <property type="entry name" value="HAD-SF_hydro_IA"/>
</dbReference>
<dbReference type="Pfam" id="PF00702">
    <property type="entry name" value="Hydrolase"/>
    <property type="match status" value="1"/>
</dbReference>
<dbReference type="Gene3D" id="3.40.50.1000">
    <property type="entry name" value="HAD superfamily/HAD-like"/>
    <property type="match status" value="1"/>
</dbReference>
<dbReference type="InterPro" id="IPR023214">
    <property type="entry name" value="HAD_sf"/>
</dbReference>
<dbReference type="GO" id="GO:0006114">
    <property type="term" value="P:glycerol biosynthetic process"/>
    <property type="evidence" value="ECO:0007669"/>
    <property type="project" value="UniProtKB-ARBA"/>
</dbReference>
<dbReference type="InterPro" id="IPR036412">
    <property type="entry name" value="HAD-like_sf"/>
</dbReference>
<dbReference type="Gene3D" id="1.10.150.240">
    <property type="entry name" value="Putative phosphatase, domain 2"/>
    <property type="match status" value="1"/>
</dbReference>
<evidence type="ECO:0000256" key="2">
    <source>
        <dbReference type="ARBA" id="ARBA00022723"/>
    </source>
</evidence>
<dbReference type="PANTHER" id="PTHR18901:SF38">
    <property type="entry name" value="PSEUDOURIDINE-5'-PHOSPHATASE"/>
    <property type="match status" value="1"/>
</dbReference>
<keyword evidence="3" id="KW-0378">Hydrolase</keyword>
<keyword evidence="2" id="KW-0479">Metal-binding</keyword>
<dbReference type="GO" id="GO:0046872">
    <property type="term" value="F:metal ion binding"/>
    <property type="evidence" value="ECO:0007669"/>
    <property type="project" value="UniProtKB-KW"/>
</dbReference>
<dbReference type="SUPFAM" id="SSF56784">
    <property type="entry name" value="HAD-like"/>
    <property type="match status" value="1"/>
</dbReference>
<dbReference type="FunFam" id="3.40.50.1000:FF:000055">
    <property type="entry name" value="Haloacid dehalogenase-like hydrolase family protein"/>
    <property type="match status" value="1"/>
</dbReference>
<gene>
    <name evidence="9" type="ORF">WJX81_002312</name>
</gene>
<proteinExistence type="inferred from homology"/>
<organism evidence="9 10">
    <name type="scientific">Elliptochloris bilobata</name>
    <dbReference type="NCBI Taxonomy" id="381761"/>
    <lineage>
        <taxon>Eukaryota</taxon>
        <taxon>Viridiplantae</taxon>
        <taxon>Chlorophyta</taxon>
        <taxon>core chlorophytes</taxon>
        <taxon>Trebouxiophyceae</taxon>
        <taxon>Trebouxiophyceae incertae sedis</taxon>
        <taxon>Elliptochloris clade</taxon>
        <taxon>Elliptochloris</taxon>
    </lineage>
</organism>
<dbReference type="InterPro" id="IPR023198">
    <property type="entry name" value="PGP-like_dom2"/>
</dbReference>
<evidence type="ECO:0000313" key="9">
    <source>
        <dbReference type="EMBL" id="KAK9830894.1"/>
    </source>
</evidence>
<keyword evidence="4" id="KW-0460">Magnesium</keyword>
<comment type="cofactor">
    <cofactor evidence="1">
        <name>Mg(2+)</name>
        <dbReference type="ChEBI" id="CHEBI:18420"/>
    </cofactor>
</comment>
<reference evidence="9 10" key="1">
    <citation type="journal article" date="2024" name="Nat. Commun.">
        <title>Phylogenomics reveals the evolutionary origins of lichenization in chlorophyte algae.</title>
        <authorList>
            <person name="Puginier C."/>
            <person name="Libourel C."/>
            <person name="Otte J."/>
            <person name="Skaloud P."/>
            <person name="Haon M."/>
            <person name="Grisel S."/>
            <person name="Petersen M."/>
            <person name="Berrin J.G."/>
            <person name="Delaux P.M."/>
            <person name="Dal Grande F."/>
            <person name="Keller J."/>
        </authorList>
    </citation>
    <scope>NUCLEOTIDE SEQUENCE [LARGE SCALE GENOMIC DNA]</scope>
    <source>
        <strain evidence="9 10">SAG 245.80</strain>
    </source>
</reference>
<sequence length="228" mass="25047">MAAGKACTAVIFDMDGLLLNTEVFYTIVQEQCLRRFGISFTFELKKKMMGKKALDAAKVLIEETGLQSRLTPEEFLQEREAKLDLLFPTAELMPGAERLLWHLHTHSVPFALATSSHERHYAVKTQRHIELFSLFSHRVTGDQVARGKPEPDIFLAAAAGFSPPVPADRCLVFEDAPTGVVAAKAAGMSVVMVPDPQLDAAEAAQADDVLGSLEDFQPERWGLPPFPA</sequence>
<accession>A0AAW1RAZ0</accession>
<dbReference type="FunFam" id="1.10.150.240:FF:000001">
    <property type="entry name" value="Haloacid dehalogenase-like hydrolase domain"/>
    <property type="match status" value="1"/>
</dbReference>
<evidence type="ECO:0000256" key="8">
    <source>
        <dbReference type="ARBA" id="ARBA00061496"/>
    </source>
</evidence>
<evidence type="ECO:0000313" key="10">
    <source>
        <dbReference type="Proteomes" id="UP001445335"/>
    </source>
</evidence>
<evidence type="ECO:0000256" key="1">
    <source>
        <dbReference type="ARBA" id="ARBA00001946"/>
    </source>
</evidence>
<dbReference type="SFLD" id="SFLDG01129">
    <property type="entry name" value="C1.5:_HAD__Beta-PGM__Phosphata"/>
    <property type="match status" value="1"/>
</dbReference>
<dbReference type="AlphaFoldDB" id="A0AAW1RAZ0"/>
<dbReference type="EC" id="3.1.3.21" evidence="5"/>
<comment type="catalytic activity">
    <reaction evidence="7">
        <text>sn-glycerol 1-phosphate + H2O = glycerol + phosphate</text>
        <dbReference type="Rhea" id="RHEA:46084"/>
        <dbReference type="ChEBI" id="CHEBI:15377"/>
        <dbReference type="ChEBI" id="CHEBI:17754"/>
        <dbReference type="ChEBI" id="CHEBI:43474"/>
        <dbReference type="ChEBI" id="CHEBI:57685"/>
        <dbReference type="EC" id="3.1.3.21"/>
    </reaction>
</comment>
<dbReference type="Proteomes" id="UP001445335">
    <property type="component" value="Unassembled WGS sequence"/>
</dbReference>
<dbReference type="SFLD" id="SFLDG01135">
    <property type="entry name" value="C1.5.6:_HAD__Beta-PGM__Phospha"/>
    <property type="match status" value="1"/>
</dbReference>
<comment type="similarity">
    <text evidence="8">Belongs to the HAD-like hydrolase superfamily. DOG/GPP family.</text>
</comment>
<name>A0AAW1RAZ0_9CHLO</name>
<evidence type="ECO:0000256" key="5">
    <source>
        <dbReference type="ARBA" id="ARBA00038981"/>
    </source>
</evidence>
<dbReference type="EMBL" id="JALJOU010000049">
    <property type="protein sequence ID" value="KAK9830894.1"/>
    <property type="molecule type" value="Genomic_DNA"/>
</dbReference>
<evidence type="ECO:0000256" key="6">
    <source>
        <dbReference type="ARBA" id="ARBA00048354"/>
    </source>
</evidence>
<evidence type="ECO:0000256" key="7">
    <source>
        <dbReference type="ARBA" id="ARBA00049369"/>
    </source>
</evidence>
<protein>
    <recommendedName>
        <fullName evidence="5">glycerol-1-phosphatase</fullName>
        <ecNumber evidence="5">3.1.3.21</ecNumber>
    </recommendedName>
</protein>
<keyword evidence="10" id="KW-1185">Reference proteome</keyword>
<dbReference type="SFLD" id="SFLDS00003">
    <property type="entry name" value="Haloacid_Dehalogenase"/>
    <property type="match status" value="1"/>
</dbReference>
<dbReference type="GO" id="GO:0043136">
    <property type="term" value="F:sn-glycerol 3-phosphatase activity"/>
    <property type="evidence" value="ECO:0007669"/>
    <property type="project" value="UniProtKB-ARBA"/>
</dbReference>
<comment type="catalytic activity">
    <reaction evidence="6">
        <text>sn-glycerol 3-phosphate + H2O = glycerol + phosphate</text>
        <dbReference type="Rhea" id="RHEA:66372"/>
        <dbReference type="ChEBI" id="CHEBI:15377"/>
        <dbReference type="ChEBI" id="CHEBI:17754"/>
        <dbReference type="ChEBI" id="CHEBI:43474"/>
        <dbReference type="ChEBI" id="CHEBI:57597"/>
        <dbReference type="EC" id="3.1.3.21"/>
    </reaction>
</comment>